<keyword evidence="3" id="KW-0393">Immunoglobulin domain</keyword>
<evidence type="ECO:0000313" key="6">
    <source>
        <dbReference type="Proteomes" id="UP000499080"/>
    </source>
</evidence>
<dbReference type="PROSITE" id="PS50835">
    <property type="entry name" value="IG_LIKE"/>
    <property type="match status" value="1"/>
</dbReference>
<reference evidence="5 6" key="1">
    <citation type="journal article" date="2019" name="Sci. Rep.">
        <title>Orb-weaving spider Araneus ventricosus genome elucidates the spidroin gene catalogue.</title>
        <authorList>
            <person name="Kono N."/>
            <person name="Nakamura H."/>
            <person name="Ohtoshi R."/>
            <person name="Moran D.A.P."/>
            <person name="Shinohara A."/>
            <person name="Yoshida Y."/>
            <person name="Fujiwara M."/>
            <person name="Mori M."/>
            <person name="Tomita M."/>
            <person name="Arakawa K."/>
        </authorList>
    </citation>
    <scope>NUCLEOTIDE SEQUENCE [LARGE SCALE GENOMIC DNA]</scope>
</reference>
<feature type="non-terminal residue" evidence="5">
    <location>
        <position position="1"/>
    </location>
</feature>
<evidence type="ECO:0000256" key="2">
    <source>
        <dbReference type="ARBA" id="ARBA00023157"/>
    </source>
</evidence>
<dbReference type="SMART" id="SM00409">
    <property type="entry name" value="IG"/>
    <property type="match status" value="1"/>
</dbReference>
<gene>
    <name evidence="5" type="ORF">AVEN_118520_1</name>
</gene>
<keyword evidence="6" id="KW-1185">Reference proteome</keyword>
<dbReference type="SMART" id="SM00408">
    <property type="entry name" value="IGc2"/>
    <property type="match status" value="1"/>
</dbReference>
<protein>
    <recommendedName>
        <fullName evidence="4">Ig-like domain-containing protein</fullName>
    </recommendedName>
</protein>
<dbReference type="PANTHER" id="PTHR45080:SF8">
    <property type="entry name" value="IG-LIKE DOMAIN-CONTAINING PROTEIN"/>
    <property type="match status" value="1"/>
</dbReference>
<evidence type="ECO:0000256" key="1">
    <source>
        <dbReference type="ARBA" id="ARBA00022729"/>
    </source>
</evidence>
<name>A0A4Y2QN22_ARAVE</name>
<evidence type="ECO:0000256" key="3">
    <source>
        <dbReference type="ARBA" id="ARBA00023319"/>
    </source>
</evidence>
<proteinExistence type="predicted"/>
<organism evidence="5 6">
    <name type="scientific">Araneus ventricosus</name>
    <name type="common">Orbweaver spider</name>
    <name type="synonym">Epeira ventricosa</name>
    <dbReference type="NCBI Taxonomy" id="182803"/>
    <lineage>
        <taxon>Eukaryota</taxon>
        <taxon>Metazoa</taxon>
        <taxon>Ecdysozoa</taxon>
        <taxon>Arthropoda</taxon>
        <taxon>Chelicerata</taxon>
        <taxon>Arachnida</taxon>
        <taxon>Araneae</taxon>
        <taxon>Araneomorphae</taxon>
        <taxon>Entelegynae</taxon>
        <taxon>Araneoidea</taxon>
        <taxon>Araneidae</taxon>
        <taxon>Araneus</taxon>
    </lineage>
</organism>
<dbReference type="InterPro" id="IPR050958">
    <property type="entry name" value="Cell_Adh-Cytoskel_Orgn"/>
</dbReference>
<dbReference type="InterPro" id="IPR013098">
    <property type="entry name" value="Ig_I-set"/>
</dbReference>
<sequence length="132" mass="15013">FDNGVGEAARSEMMLRIEHSPVVRHTYNRVAFDVGETAVIQCKMQAYPAPQFEWSSRGRVLDEYGNYGTNITDLGEDIYAGVLSIRDMKEEDYGEYTCRASNQVGDDKKTIIRLVRKGKTAIRLVRVNKTFI</sequence>
<evidence type="ECO:0000313" key="5">
    <source>
        <dbReference type="EMBL" id="GBN64670.1"/>
    </source>
</evidence>
<dbReference type="InterPro" id="IPR036179">
    <property type="entry name" value="Ig-like_dom_sf"/>
</dbReference>
<dbReference type="Gene3D" id="2.60.40.10">
    <property type="entry name" value="Immunoglobulins"/>
    <property type="match status" value="1"/>
</dbReference>
<evidence type="ECO:0000259" key="4">
    <source>
        <dbReference type="PROSITE" id="PS50835"/>
    </source>
</evidence>
<keyword evidence="2" id="KW-1015">Disulfide bond</keyword>
<dbReference type="GO" id="GO:0007156">
    <property type="term" value="P:homophilic cell adhesion via plasma membrane adhesion molecules"/>
    <property type="evidence" value="ECO:0007669"/>
    <property type="project" value="TreeGrafter"/>
</dbReference>
<dbReference type="Pfam" id="PF07679">
    <property type="entry name" value="I-set"/>
    <property type="match status" value="1"/>
</dbReference>
<dbReference type="Proteomes" id="UP000499080">
    <property type="component" value="Unassembled WGS sequence"/>
</dbReference>
<dbReference type="CDD" id="cd00096">
    <property type="entry name" value="Ig"/>
    <property type="match status" value="1"/>
</dbReference>
<dbReference type="InterPro" id="IPR003598">
    <property type="entry name" value="Ig_sub2"/>
</dbReference>
<dbReference type="PANTHER" id="PTHR45080">
    <property type="entry name" value="CONTACTIN 5"/>
    <property type="match status" value="1"/>
</dbReference>
<dbReference type="InterPro" id="IPR007110">
    <property type="entry name" value="Ig-like_dom"/>
</dbReference>
<dbReference type="InterPro" id="IPR003599">
    <property type="entry name" value="Ig_sub"/>
</dbReference>
<keyword evidence="1" id="KW-0732">Signal</keyword>
<feature type="domain" description="Ig-like" evidence="4">
    <location>
        <begin position="21"/>
        <end position="112"/>
    </location>
</feature>
<dbReference type="FunFam" id="2.60.40.10:FF:000032">
    <property type="entry name" value="palladin isoform X1"/>
    <property type="match status" value="1"/>
</dbReference>
<dbReference type="SUPFAM" id="SSF48726">
    <property type="entry name" value="Immunoglobulin"/>
    <property type="match status" value="1"/>
</dbReference>
<dbReference type="AlphaFoldDB" id="A0A4Y2QN22"/>
<dbReference type="InterPro" id="IPR013783">
    <property type="entry name" value="Ig-like_fold"/>
</dbReference>
<dbReference type="EMBL" id="BGPR01222086">
    <property type="protein sequence ID" value="GBN64670.1"/>
    <property type="molecule type" value="Genomic_DNA"/>
</dbReference>
<comment type="caution">
    <text evidence="5">The sequence shown here is derived from an EMBL/GenBank/DDBJ whole genome shotgun (WGS) entry which is preliminary data.</text>
</comment>
<dbReference type="OrthoDB" id="5857426at2759"/>
<dbReference type="GO" id="GO:0005886">
    <property type="term" value="C:plasma membrane"/>
    <property type="evidence" value="ECO:0007669"/>
    <property type="project" value="TreeGrafter"/>
</dbReference>
<accession>A0A4Y2QN22</accession>